<dbReference type="EMBL" id="CAFBON010000063">
    <property type="protein sequence ID" value="CAB4984886.1"/>
    <property type="molecule type" value="Genomic_DNA"/>
</dbReference>
<dbReference type="EMBL" id="CAFBLR010000219">
    <property type="protein sequence ID" value="CAB4884784.1"/>
    <property type="molecule type" value="Genomic_DNA"/>
</dbReference>
<dbReference type="EMBL" id="CAFAAJ010000016">
    <property type="protein sequence ID" value="CAB4792288.1"/>
    <property type="molecule type" value="Genomic_DNA"/>
</dbReference>
<dbReference type="PANTHER" id="PTHR42759:SF1">
    <property type="entry name" value="MAGNESIUM-CHELATASE SUBUNIT CHLD"/>
    <property type="match status" value="1"/>
</dbReference>
<dbReference type="AlphaFoldDB" id="A0A6J6XAA2"/>
<name>A0A6J6XAA2_9ZZZZ</name>
<dbReference type="GO" id="GO:0016887">
    <property type="term" value="F:ATP hydrolysis activity"/>
    <property type="evidence" value="ECO:0007669"/>
    <property type="project" value="InterPro"/>
</dbReference>
<dbReference type="InterPro" id="IPR003593">
    <property type="entry name" value="AAA+_ATPase"/>
</dbReference>
<evidence type="ECO:0000313" key="3">
    <source>
        <dbReference type="EMBL" id="CAB4884784.1"/>
    </source>
</evidence>
<dbReference type="InterPro" id="IPR011704">
    <property type="entry name" value="ATPase_dyneun-rel_AAA"/>
</dbReference>
<dbReference type="Pfam" id="PF07728">
    <property type="entry name" value="AAA_5"/>
    <property type="match status" value="1"/>
</dbReference>
<protein>
    <submittedName>
        <fullName evidence="2">Unannotated protein</fullName>
    </submittedName>
</protein>
<dbReference type="PANTHER" id="PTHR42759">
    <property type="entry name" value="MOXR FAMILY PROTEIN"/>
    <property type="match status" value="1"/>
</dbReference>
<feature type="domain" description="AAA+ ATPase" evidence="1">
    <location>
        <begin position="25"/>
        <end position="176"/>
    </location>
</feature>
<dbReference type="SUPFAM" id="SSF52540">
    <property type="entry name" value="P-loop containing nucleoside triphosphate hydrolases"/>
    <property type="match status" value="1"/>
</dbReference>
<accession>A0A6J6XAA2</accession>
<reference evidence="2" key="1">
    <citation type="submission" date="2020-05" db="EMBL/GenBank/DDBJ databases">
        <authorList>
            <person name="Chiriac C."/>
            <person name="Salcher M."/>
            <person name="Ghai R."/>
            <person name="Kavagutti S V."/>
        </authorList>
    </citation>
    <scope>NUCLEOTIDE SEQUENCE</scope>
</reference>
<sequence length="320" mass="33789">MPSVLGGAVIGRTREADVVLAALATRRNILLEGPPGTGKSTLLRAVAEELARPLFLVEGNAELTPARLLGAFDPAQVLNSGYTADAFVDGPLLSAMRSGGLLYVEEINRVPEETLNVLITAMSEREANVSRLGRVVAVPGFTVIAAMNPFDAVGTARISGAVYDRTCRVTMGYQSAVEEVAIAERAVVSVFVELGGSGVDAASSMEESDRARLTKTVEMVRATRSHPDIRQGASVRAAIDLEVLCRQLAMQRVDGGGAAISRNDADVTRDAALAALSGRIRLFEGSGRNADDVVSELWRRFFAGASTGQVTHTPGKDPAR</sequence>
<dbReference type="SMART" id="SM00382">
    <property type="entry name" value="AAA"/>
    <property type="match status" value="1"/>
</dbReference>
<dbReference type="GO" id="GO:0005524">
    <property type="term" value="F:ATP binding"/>
    <property type="evidence" value="ECO:0007669"/>
    <property type="project" value="InterPro"/>
</dbReference>
<dbReference type="CDD" id="cd00009">
    <property type="entry name" value="AAA"/>
    <property type="match status" value="1"/>
</dbReference>
<dbReference type="PIRSF" id="PIRSF002849">
    <property type="entry name" value="AAA_ATPase_chaperone_MoxR_prd"/>
    <property type="match status" value="1"/>
</dbReference>
<dbReference type="InterPro" id="IPR050764">
    <property type="entry name" value="CbbQ/NirQ/NorQ/GpvN"/>
</dbReference>
<evidence type="ECO:0000313" key="4">
    <source>
        <dbReference type="EMBL" id="CAB4984886.1"/>
    </source>
</evidence>
<evidence type="ECO:0000259" key="1">
    <source>
        <dbReference type="SMART" id="SM00382"/>
    </source>
</evidence>
<dbReference type="Gene3D" id="3.40.50.300">
    <property type="entry name" value="P-loop containing nucleotide triphosphate hydrolases"/>
    <property type="match status" value="1"/>
</dbReference>
<organism evidence="2">
    <name type="scientific">freshwater metagenome</name>
    <dbReference type="NCBI Taxonomy" id="449393"/>
    <lineage>
        <taxon>unclassified sequences</taxon>
        <taxon>metagenomes</taxon>
        <taxon>ecological metagenomes</taxon>
    </lineage>
</organism>
<dbReference type="InterPro" id="IPR027417">
    <property type="entry name" value="P-loop_NTPase"/>
</dbReference>
<gene>
    <name evidence="2" type="ORF">UFOPK3001_00383</name>
    <name evidence="3" type="ORF">UFOPK3417_01764</name>
    <name evidence="4" type="ORF">UFOPK3954_00765</name>
</gene>
<proteinExistence type="predicted"/>
<evidence type="ECO:0000313" key="2">
    <source>
        <dbReference type="EMBL" id="CAB4792288.1"/>
    </source>
</evidence>